<evidence type="ECO:0000313" key="3">
    <source>
        <dbReference type="EMBL" id="NDY57608.1"/>
    </source>
</evidence>
<dbReference type="Gene3D" id="2.30.30.830">
    <property type="match status" value="1"/>
</dbReference>
<evidence type="ECO:0000313" key="4">
    <source>
        <dbReference type="Proteomes" id="UP000469724"/>
    </source>
</evidence>
<keyword evidence="2" id="KW-1133">Transmembrane helix</keyword>
<keyword evidence="2" id="KW-0812">Transmembrane</keyword>
<dbReference type="RefSeq" id="WP_163302695.1">
    <property type="nucleotide sequence ID" value="NZ_JAAGRQ010000054.1"/>
</dbReference>
<accession>A0A7K3NN49</accession>
<evidence type="ECO:0000256" key="1">
    <source>
        <dbReference type="SAM" id="MobiDB-lite"/>
    </source>
</evidence>
<protein>
    <recommendedName>
        <fullName evidence="5">Type II secretion system protein GspC N-terminal domain-containing protein</fullName>
    </recommendedName>
</protein>
<evidence type="ECO:0008006" key="5">
    <source>
        <dbReference type="Google" id="ProtNLM"/>
    </source>
</evidence>
<proteinExistence type="predicted"/>
<gene>
    <name evidence="3" type="ORF">G3N56_12790</name>
</gene>
<reference evidence="3 4" key="1">
    <citation type="submission" date="2020-02" db="EMBL/GenBank/DDBJ databases">
        <title>Comparative genomics of sulfur disproportionating microorganisms.</title>
        <authorList>
            <person name="Ward L.M."/>
            <person name="Bertran E."/>
            <person name="Johnston D.T."/>
        </authorList>
    </citation>
    <scope>NUCLEOTIDE SEQUENCE [LARGE SCALE GENOMIC DNA]</scope>
    <source>
        <strain evidence="3 4">DSM 3696</strain>
    </source>
</reference>
<feature type="region of interest" description="Disordered" evidence="1">
    <location>
        <begin position="166"/>
        <end position="188"/>
    </location>
</feature>
<dbReference type="Proteomes" id="UP000469724">
    <property type="component" value="Unassembled WGS sequence"/>
</dbReference>
<sequence length="188" mass="19978">MSRRHILARKALTWGMALSICAIIAHFGANVVVSYATYRLGLADPVLPASAPGRPNASKAVGDDTVPRDSLFHSRKDAAAPRESGPISAEGLPLASQNVGIALAGTMIRPDGFDNMAVIIDKKTGKQDIFHEGDLVGKILIKRILRHKVVIEENGTAAVLVMPFKGGDRAPRAPRQPAPPQNTPKKPG</sequence>
<dbReference type="AlphaFoldDB" id="A0A7K3NN49"/>
<evidence type="ECO:0000256" key="2">
    <source>
        <dbReference type="SAM" id="Phobius"/>
    </source>
</evidence>
<organism evidence="3 4">
    <name type="scientific">Desulfolutivibrio sulfodismutans</name>
    <dbReference type="NCBI Taxonomy" id="63561"/>
    <lineage>
        <taxon>Bacteria</taxon>
        <taxon>Pseudomonadati</taxon>
        <taxon>Thermodesulfobacteriota</taxon>
        <taxon>Desulfovibrionia</taxon>
        <taxon>Desulfovibrionales</taxon>
        <taxon>Desulfovibrionaceae</taxon>
        <taxon>Desulfolutivibrio</taxon>
    </lineage>
</organism>
<feature type="transmembrane region" description="Helical" evidence="2">
    <location>
        <begin position="12"/>
        <end position="38"/>
    </location>
</feature>
<name>A0A7K3NN49_9BACT</name>
<comment type="caution">
    <text evidence="3">The sequence shown here is derived from an EMBL/GenBank/DDBJ whole genome shotgun (WGS) entry which is preliminary data.</text>
</comment>
<keyword evidence="2" id="KW-0472">Membrane</keyword>
<keyword evidence="4" id="KW-1185">Reference proteome</keyword>
<dbReference type="EMBL" id="JAAGRQ010000054">
    <property type="protein sequence ID" value="NDY57608.1"/>
    <property type="molecule type" value="Genomic_DNA"/>
</dbReference>